<reference evidence="5 6" key="1">
    <citation type="submission" date="2019-09" db="EMBL/GenBank/DDBJ databases">
        <title>Genome sequence and assembly of Adhaeribacter sp.</title>
        <authorList>
            <person name="Chhetri G."/>
        </authorList>
    </citation>
    <scope>NUCLEOTIDE SEQUENCE [LARGE SCALE GENOMIC DNA]</scope>
    <source>
        <strain evidence="5 6">DK36</strain>
    </source>
</reference>
<dbReference type="RefSeq" id="WP_150091918.1">
    <property type="nucleotide sequence ID" value="NZ_VWSF01000024.1"/>
</dbReference>
<dbReference type="SUPFAM" id="SSF46689">
    <property type="entry name" value="Homeodomain-like"/>
    <property type="match status" value="2"/>
</dbReference>
<dbReference type="GO" id="GO:0003700">
    <property type="term" value="F:DNA-binding transcription factor activity"/>
    <property type="evidence" value="ECO:0007669"/>
    <property type="project" value="InterPro"/>
</dbReference>
<organism evidence="5 6">
    <name type="scientific">Adhaeribacter rhizoryzae</name>
    <dbReference type="NCBI Taxonomy" id="2607907"/>
    <lineage>
        <taxon>Bacteria</taxon>
        <taxon>Pseudomonadati</taxon>
        <taxon>Bacteroidota</taxon>
        <taxon>Cytophagia</taxon>
        <taxon>Cytophagales</taxon>
        <taxon>Hymenobacteraceae</taxon>
        <taxon>Adhaeribacter</taxon>
    </lineage>
</organism>
<evidence type="ECO:0000256" key="3">
    <source>
        <dbReference type="ARBA" id="ARBA00023163"/>
    </source>
</evidence>
<feature type="domain" description="HTH araC/xylS-type" evidence="4">
    <location>
        <begin position="188"/>
        <end position="286"/>
    </location>
</feature>
<dbReference type="SUPFAM" id="SSF51182">
    <property type="entry name" value="RmlC-like cupins"/>
    <property type="match status" value="1"/>
</dbReference>
<dbReference type="PANTHER" id="PTHR43280:SF27">
    <property type="entry name" value="TRANSCRIPTIONAL REGULATOR MTLR"/>
    <property type="match status" value="1"/>
</dbReference>
<sequence>MKPQFHKVPVKLQNSYSARHDKLPNFGTVWHYHPELELHYVIKGEGVRLIGDNISNFSAGEIILLGQNLPHTWRCRDEYFEHNPELSIEAVVIHFLPDCLGPHLLQLPEAYLLPRLFEKAQTGMVINGSARETLAPLMLAAVNATNLDRLIILLTMLKILAETTDFKPIASFNQVLSKSSEPDNIRLNKVWTYTLTHYKKEISLEEIAAVANLSVTSFCRYFKLLTKKTYYDFLIEIRVSHACRLLIENKLPTEVVCFECGFNNVSNFYRHFKKVTGLTPLLYKRQYLNT</sequence>
<dbReference type="InterPro" id="IPR011051">
    <property type="entry name" value="RmlC_Cupin_sf"/>
</dbReference>
<dbReference type="Gene3D" id="2.60.120.10">
    <property type="entry name" value="Jelly Rolls"/>
    <property type="match status" value="1"/>
</dbReference>
<name>A0A5M6D1F4_9BACT</name>
<keyword evidence="1" id="KW-0805">Transcription regulation</keyword>
<proteinExistence type="predicted"/>
<dbReference type="InterPro" id="IPR018060">
    <property type="entry name" value="HTH_AraC"/>
</dbReference>
<dbReference type="Pfam" id="PF12833">
    <property type="entry name" value="HTH_18"/>
    <property type="match status" value="1"/>
</dbReference>
<dbReference type="GO" id="GO:0043565">
    <property type="term" value="F:sequence-specific DNA binding"/>
    <property type="evidence" value="ECO:0007669"/>
    <property type="project" value="InterPro"/>
</dbReference>
<dbReference type="Proteomes" id="UP000323426">
    <property type="component" value="Unassembled WGS sequence"/>
</dbReference>
<dbReference type="Pfam" id="PF07883">
    <property type="entry name" value="Cupin_2"/>
    <property type="match status" value="1"/>
</dbReference>
<dbReference type="InterPro" id="IPR014710">
    <property type="entry name" value="RmlC-like_jellyroll"/>
</dbReference>
<evidence type="ECO:0000259" key="4">
    <source>
        <dbReference type="PROSITE" id="PS01124"/>
    </source>
</evidence>
<keyword evidence="2" id="KW-0238">DNA-binding</keyword>
<evidence type="ECO:0000256" key="2">
    <source>
        <dbReference type="ARBA" id="ARBA00023125"/>
    </source>
</evidence>
<accession>A0A5M6D1F4</accession>
<dbReference type="Gene3D" id="1.10.10.60">
    <property type="entry name" value="Homeodomain-like"/>
    <property type="match status" value="2"/>
</dbReference>
<comment type="caution">
    <text evidence="5">The sequence shown here is derived from an EMBL/GenBank/DDBJ whole genome shotgun (WGS) entry which is preliminary data.</text>
</comment>
<gene>
    <name evidence="5" type="ORF">F0145_21635</name>
</gene>
<dbReference type="AlphaFoldDB" id="A0A5M6D1F4"/>
<protein>
    <submittedName>
        <fullName evidence="5">AraC family transcriptional regulator</fullName>
    </submittedName>
</protein>
<dbReference type="PANTHER" id="PTHR43280">
    <property type="entry name" value="ARAC-FAMILY TRANSCRIPTIONAL REGULATOR"/>
    <property type="match status" value="1"/>
</dbReference>
<dbReference type="InterPro" id="IPR013096">
    <property type="entry name" value="Cupin_2"/>
</dbReference>
<keyword evidence="3" id="KW-0804">Transcription</keyword>
<dbReference type="SMART" id="SM00342">
    <property type="entry name" value="HTH_ARAC"/>
    <property type="match status" value="1"/>
</dbReference>
<dbReference type="PROSITE" id="PS01124">
    <property type="entry name" value="HTH_ARAC_FAMILY_2"/>
    <property type="match status" value="1"/>
</dbReference>
<evidence type="ECO:0000313" key="5">
    <source>
        <dbReference type="EMBL" id="KAA5540856.1"/>
    </source>
</evidence>
<evidence type="ECO:0000313" key="6">
    <source>
        <dbReference type="Proteomes" id="UP000323426"/>
    </source>
</evidence>
<dbReference type="CDD" id="cd06976">
    <property type="entry name" value="cupin_MtlR-like_N"/>
    <property type="match status" value="1"/>
</dbReference>
<dbReference type="EMBL" id="VWSF01000024">
    <property type="protein sequence ID" value="KAA5540856.1"/>
    <property type="molecule type" value="Genomic_DNA"/>
</dbReference>
<keyword evidence="6" id="KW-1185">Reference proteome</keyword>
<evidence type="ECO:0000256" key="1">
    <source>
        <dbReference type="ARBA" id="ARBA00023015"/>
    </source>
</evidence>
<dbReference type="InterPro" id="IPR009057">
    <property type="entry name" value="Homeodomain-like_sf"/>
</dbReference>